<sequence>MKTVQEIRFENFELLIKEAGTIAELARKTGYDKPAYLYQLRAQVVKPNGKALQLGRRVALRLEQGMNKPAGWMDIDHASEPTLAAVAVSGSLKSTGNRVGVALTSPESAVYGAAVIRALLSAGKQVCLAFNDAAERAFAQTGIALDDAAAVRKHFYATEAQLSFADEHLSPFALNAVVVPAARGGSLALIANGATQSPAARMAELALATKRPVVIAPCEAVLSAAQLHNLQTLSAQGAVILPVSAAASAEQAEFLTACVLAQLGLQ</sequence>
<comment type="caution">
    <text evidence="2">The sequence shown here is derived from an EMBL/GenBank/DDBJ whole genome shotgun (WGS) entry which is preliminary data.</text>
</comment>
<dbReference type="InterPro" id="IPR003382">
    <property type="entry name" value="Flavoprotein"/>
</dbReference>
<organism evidence="2 3">
    <name type="scientific">Kingella bonacorsii</name>
    <dbReference type="NCBI Taxonomy" id="2796361"/>
    <lineage>
        <taxon>Bacteria</taxon>
        <taxon>Pseudomonadati</taxon>
        <taxon>Pseudomonadota</taxon>
        <taxon>Betaproteobacteria</taxon>
        <taxon>Neisseriales</taxon>
        <taxon>Neisseriaceae</taxon>
        <taxon>Kingella</taxon>
    </lineage>
</organism>
<evidence type="ECO:0000259" key="1">
    <source>
        <dbReference type="Pfam" id="PF02441"/>
    </source>
</evidence>
<accession>A0ABS1BQA7</accession>
<dbReference type="Pfam" id="PF02441">
    <property type="entry name" value="Flavoprotein"/>
    <property type="match status" value="1"/>
</dbReference>
<name>A0ABS1BQA7_9NEIS</name>
<keyword evidence="3" id="KW-1185">Reference proteome</keyword>
<evidence type="ECO:0000313" key="2">
    <source>
        <dbReference type="EMBL" id="MBK0395377.1"/>
    </source>
</evidence>
<dbReference type="Gene3D" id="3.40.50.1950">
    <property type="entry name" value="Flavin prenyltransferase-like"/>
    <property type="match status" value="1"/>
</dbReference>
<feature type="domain" description="Flavoprotein" evidence="1">
    <location>
        <begin position="98"/>
        <end position="250"/>
    </location>
</feature>
<dbReference type="Proteomes" id="UP000614058">
    <property type="component" value="Unassembled WGS sequence"/>
</dbReference>
<proteinExistence type="predicted"/>
<dbReference type="InterPro" id="IPR036551">
    <property type="entry name" value="Flavin_trans-like"/>
</dbReference>
<dbReference type="EMBL" id="JAEHNZ010000001">
    <property type="protein sequence ID" value="MBK0395377.1"/>
    <property type="molecule type" value="Genomic_DNA"/>
</dbReference>
<reference evidence="2 3" key="1">
    <citation type="journal article" date="2021" name="Pathogens">
        <title>Isolation and Characterization of Kingella bonacorsii sp. nov., A Novel Kingella Species Detected in a Stable Periodontitis Subject.</title>
        <authorList>
            <person name="Antezack A."/>
            <person name="Boxberger M."/>
            <person name="Rolland C."/>
            <person name="Monnet-Corti V."/>
            <person name="La Scola B."/>
        </authorList>
    </citation>
    <scope>NUCLEOTIDE SEQUENCE [LARGE SCALE GENOMIC DNA]</scope>
    <source>
        <strain evidence="2 3">Marseille-Q4569</strain>
    </source>
</reference>
<protein>
    <recommendedName>
        <fullName evidence="1">Flavoprotein domain-containing protein</fullName>
    </recommendedName>
</protein>
<dbReference type="SUPFAM" id="SSF52507">
    <property type="entry name" value="Homo-oligomeric flavin-containing Cys decarboxylases, HFCD"/>
    <property type="match status" value="1"/>
</dbReference>
<dbReference type="RefSeq" id="WP_200521391.1">
    <property type="nucleotide sequence ID" value="NZ_JAEHNZ010000001.1"/>
</dbReference>
<evidence type="ECO:0000313" key="3">
    <source>
        <dbReference type="Proteomes" id="UP000614058"/>
    </source>
</evidence>
<gene>
    <name evidence="2" type="ORF">JDW22_01945</name>
</gene>